<protein>
    <recommendedName>
        <fullName evidence="3">Serine-threonine/tyrosine-protein kinase catalytic domain-containing protein</fullName>
    </recommendedName>
</protein>
<sequence length="88" mass="10127">MYELYSGMMPFFEIQADLLVVHAVTKGQRPSRPSPPIRRIYAGWDLNIWNLMECCWAQKPEARPIASAVIARLRTRMQNLWSGFCPGS</sequence>
<organism evidence="1 2">
    <name type="scientific">Piloderma croceum (strain F 1598)</name>
    <dbReference type="NCBI Taxonomy" id="765440"/>
    <lineage>
        <taxon>Eukaryota</taxon>
        <taxon>Fungi</taxon>
        <taxon>Dikarya</taxon>
        <taxon>Basidiomycota</taxon>
        <taxon>Agaricomycotina</taxon>
        <taxon>Agaricomycetes</taxon>
        <taxon>Agaricomycetidae</taxon>
        <taxon>Atheliales</taxon>
        <taxon>Atheliaceae</taxon>
        <taxon>Piloderma</taxon>
    </lineage>
</organism>
<reference evidence="1 2" key="1">
    <citation type="submission" date="2014-04" db="EMBL/GenBank/DDBJ databases">
        <authorList>
            <consortium name="DOE Joint Genome Institute"/>
            <person name="Kuo A."/>
            <person name="Tarkka M."/>
            <person name="Buscot F."/>
            <person name="Kohler A."/>
            <person name="Nagy L.G."/>
            <person name="Floudas D."/>
            <person name="Copeland A."/>
            <person name="Barry K.W."/>
            <person name="Cichocki N."/>
            <person name="Veneault-Fourrey C."/>
            <person name="LaButti K."/>
            <person name="Lindquist E.A."/>
            <person name="Lipzen A."/>
            <person name="Lundell T."/>
            <person name="Morin E."/>
            <person name="Murat C."/>
            <person name="Sun H."/>
            <person name="Tunlid A."/>
            <person name="Henrissat B."/>
            <person name="Grigoriev I.V."/>
            <person name="Hibbett D.S."/>
            <person name="Martin F."/>
            <person name="Nordberg H.P."/>
            <person name="Cantor M.N."/>
            <person name="Hua S.X."/>
        </authorList>
    </citation>
    <scope>NUCLEOTIDE SEQUENCE [LARGE SCALE GENOMIC DNA]</scope>
    <source>
        <strain evidence="1 2">F 1598</strain>
    </source>
</reference>
<dbReference type="STRING" id="765440.A0A0C3FTA4"/>
<name>A0A0C3FTA4_PILCF</name>
<dbReference type="InParanoid" id="A0A0C3FTA4"/>
<dbReference type="Gene3D" id="1.10.510.10">
    <property type="entry name" value="Transferase(Phosphotransferase) domain 1"/>
    <property type="match status" value="1"/>
</dbReference>
<evidence type="ECO:0000313" key="2">
    <source>
        <dbReference type="Proteomes" id="UP000054166"/>
    </source>
</evidence>
<gene>
    <name evidence="1" type="ORF">PILCRDRAFT_277718</name>
</gene>
<dbReference type="InterPro" id="IPR011009">
    <property type="entry name" value="Kinase-like_dom_sf"/>
</dbReference>
<keyword evidence="2" id="KW-1185">Reference proteome</keyword>
<dbReference type="EMBL" id="KN832979">
    <property type="protein sequence ID" value="KIM87460.1"/>
    <property type="molecule type" value="Genomic_DNA"/>
</dbReference>
<reference evidence="2" key="2">
    <citation type="submission" date="2015-01" db="EMBL/GenBank/DDBJ databases">
        <title>Evolutionary Origins and Diversification of the Mycorrhizal Mutualists.</title>
        <authorList>
            <consortium name="DOE Joint Genome Institute"/>
            <consortium name="Mycorrhizal Genomics Consortium"/>
            <person name="Kohler A."/>
            <person name="Kuo A."/>
            <person name="Nagy L.G."/>
            <person name="Floudas D."/>
            <person name="Copeland A."/>
            <person name="Barry K.W."/>
            <person name="Cichocki N."/>
            <person name="Veneault-Fourrey C."/>
            <person name="LaButti K."/>
            <person name="Lindquist E.A."/>
            <person name="Lipzen A."/>
            <person name="Lundell T."/>
            <person name="Morin E."/>
            <person name="Murat C."/>
            <person name="Riley R."/>
            <person name="Ohm R."/>
            <person name="Sun H."/>
            <person name="Tunlid A."/>
            <person name="Henrissat B."/>
            <person name="Grigoriev I.V."/>
            <person name="Hibbett D.S."/>
            <person name="Martin F."/>
        </authorList>
    </citation>
    <scope>NUCLEOTIDE SEQUENCE [LARGE SCALE GENOMIC DNA]</scope>
    <source>
        <strain evidence="2">F 1598</strain>
    </source>
</reference>
<proteinExistence type="predicted"/>
<dbReference type="AlphaFoldDB" id="A0A0C3FTA4"/>
<evidence type="ECO:0000313" key="1">
    <source>
        <dbReference type="EMBL" id="KIM87460.1"/>
    </source>
</evidence>
<dbReference type="Proteomes" id="UP000054166">
    <property type="component" value="Unassembled WGS sequence"/>
</dbReference>
<evidence type="ECO:0008006" key="3">
    <source>
        <dbReference type="Google" id="ProtNLM"/>
    </source>
</evidence>
<dbReference type="HOGENOM" id="CLU_2469876_0_0_1"/>
<dbReference type="SUPFAM" id="SSF56112">
    <property type="entry name" value="Protein kinase-like (PK-like)"/>
    <property type="match status" value="1"/>
</dbReference>
<dbReference type="OrthoDB" id="4062651at2759"/>
<accession>A0A0C3FTA4</accession>